<reference evidence="1" key="1">
    <citation type="submission" date="2019-09" db="EMBL/GenBank/DDBJ databases">
        <authorList>
            <person name="Chandra G."/>
            <person name="Truman W A."/>
        </authorList>
    </citation>
    <scope>NUCLEOTIDE SEQUENCE [LARGE SCALE GENOMIC DNA]</scope>
    <source>
        <strain evidence="1">PS652</strain>
    </source>
</reference>
<evidence type="ECO:0000313" key="1">
    <source>
        <dbReference type="EMBL" id="VVM96027.1"/>
    </source>
</evidence>
<name>A0A5E6TUG5_PSEFL</name>
<sequence>MGRQAKGALERPVEAKAINLAGLGQLDQANVLGEVRVQVLASDPRHLGQAWVGVDAFAPQGMAGHAAEQLVHCCLPEHFQITAMHRLEGPGNGPGQLRVGAQGVGKTGLATRWRVLEQCLQLALQPLRIEVEHRISEAVLGRCMTVVDFPRFQHEHLARGAEVLQLAAMKLLHALFGDTDQVTVVPVRVIGVALEMRAHRLDTGVGVLGEIDPVVAGHGGLRAVRRGHARP</sequence>
<dbReference type="AlphaFoldDB" id="A0A5E6TUG5"/>
<accession>A0A5E6TUG5</accession>
<dbReference type="EMBL" id="CABVHG010000017">
    <property type="protein sequence ID" value="VVM96027.1"/>
    <property type="molecule type" value="Genomic_DNA"/>
</dbReference>
<gene>
    <name evidence="1" type="ORF">PS652_03038</name>
</gene>
<proteinExistence type="predicted"/>
<protein>
    <submittedName>
        <fullName evidence="1">Uncharacterized protein</fullName>
    </submittedName>
</protein>
<organism evidence="1">
    <name type="scientific">Pseudomonas fluorescens</name>
    <dbReference type="NCBI Taxonomy" id="294"/>
    <lineage>
        <taxon>Bacteria</taxon>
        <taxon>Pseudomonadati</taxon>
        <taxon>Pseudomonadota</taxon>
        <taxon>Gammaproteobacteria</taxon>
        <taxon>Pseudomonadales</taxon>
        <taxon>Pseudomonadaceae</taxon>
        <taxon>Pseudomonas</taxon>
    </lineage>
</organism>